<evidence type="ECO:0000256" key="5">
    <source>
        <dbReference type="ARBA" id="ARBA00023136"/>
    </source>
</evidence>
<comment type="caution">
    <text evidence="8">The sequence shown here is derived from an EMBL/GenBank/DDBJ whole genome shotgun (WGS) entry which is preliminary data.</text>
</comment>
<evidence type="ECO:0000256" key="1">
    <source>
        <dbReference type="ARBA" id="ARBA00004141"/>
    </source>
</evidence>
<accession>A0A494XT07</accession>
<evidence type="ECO:0000313" key="9">
    <source>
        <dbReference type="Proteomes" id="UP000280434"/>
    </source>
</evidence>
<feature type="transmembrane region" description="Helical" evidence="6">
    <location>
        <begin position="89"/>
        <end position="111"/>
    </location>
</feature>
<dbReference type="PANTHER" id="PTHR38459">
    <property type="entry name" value="PROPHAGE BACTOPRENOL-LINKED GLUCOSE TRANSLOCASE HOMOLOG"/>
    <property type="match status" value="1"/>
</dbReference>
<dbReference type="GO" id="GO:0005886">
    <property type="term" value="C:plasma membrane"/>
    <property type="evidence" value="ECO:0007669"/>
    <property type="project" value="TreeGrafter"/>
</dbReference>
<keyword evidence="9" id="KW-1185">Reference proteome</keyword>
<feature type="transmembrane region" description="Helical" evidence="6">
    <location>
        <begin position="20"/>
        <end position="38"/>
    </location>
</feature>
<feature type="transmembrane region" description="Helical" evidence="6">
    <location>
        <begin position="59"/>
        <end position="77"/>
    </location>
</feature>
<evidence type="ECO:0000256" key="6">
    <source>
        <dbReference type="SAM" id="Phobius"/>
    </source>
</evidence>
<evidence type="ECO:0000256" key="4">
    <source>
        <dbReference type="ARBA" id="ARBA00022989"/>
    </source>
</evidence>
<dbReference type="EMBL" id="RBZV01000002">
    <property type="protein sequence ID" value="RKP51254.1"/>
    <property type="molecule type" value="Genomic_DNA"/>
</dbReference>
<comment type="similarity">
    <text evidence="2">Belongs to the GtrA family.</text>
</comment>
<dbReference type="InterPro" id="IPR051401">
    <property type="entry name" value="GtrA_CellWall_Glycosyl"/>
</dbReference>
<keyword evidence="5 6" id="KW-0472">Membrane</keyword>
<evidence type="ECO:0000313" key="8">
    <source>
        <dbReference type="EMBL" id="RKP51254.1"/>
    </source>
</evidence>
<organism evidence="8 9">
    <name type="scientific">Trinickia fusca</name>
    <dbReference type="NCBI Taxonomy" id="2419777"/>
    <lineage>
        <taxon>Bacteria</taxon>
        <taxon>Pseudomonadati</taxon>
        <taxon>Pseudomonadota</taxon>
        <taxon>Betaproteobacteria</taxon>
        <taxon>Burkholderiales</taxon>
        <taxon>Burkholderiaceae</taxon>
        <taxon>Trinickia</taxon>
    </lineage>
</organism>
<protein>
    <submittedName>
        <fullName evidence="8">GtrA family protein</fullName>
    </submittedName>
</protein>
<feature type="domain" description="GtrA/DPMS transmembrane" evidence="7">
    <location>
        <begin position="2"/>
        <end position="112"/>
    </location>
</feature>
<comment type="subcellular location">
    <subcellularLocation>
        <location evidence="1">Membrane</location>
        <topology evidence="1">Multi-pass membrane protein</topology>
    </subcellularLocation>
</comment>
<reference evidence="8 9" key="1">
    <citation type="submission" date="2018-10" db="EMBL/GenBank/DDBJ databases">
        <title>Paraburkholderia sp. 7MK8-2, isolated from soil.</title>
        <authorList>
            <person name="Gao Z.-H."/>
            <person name="Qiu L.-H."/>
        </authorList>
    </citation>
    <scope>NUCLEOTIDE SEQUENCE [LARGE SCALE GENOMIC DNA]</scope>
    <source>
        <strain evidence="8 9">7MK8-2</strain>
    </source>
</reference>
<dbReference type="GO" id="GO:0000271">
    <property type="term" value="P:polysaccharide biosynthetic process"/>
    <property type="evidence" value="ECO:0007669"/>
    <property type="project" value="InterPro"/>
</dbReference>
<evidence type="ECO:0000256" key="2">
    <source>
        <dbReference type="ARBA" id="ARBA00009399"/>
    </source>
</evidence>
<proteinExistence type="inferred from homology"/>
<name>A0A494XT07_9BURK</name>
<dbReference type="InterPro" id="IPR007267">
    <property type="entry name" value="GtrA_DPMS_TM"/>
</dbReference>
<keyword evidence="4 6" id="KW-1133">Transmembrane helix</keyword>
<gene>
    <name evidence="8" type="ORF">D7S89_07180</name>
</gene>
<keyword evidence="3 6" id="KW-0812">Transmembrane</keyword>
<dbReference type="AlphaFoldDB" id="A0A494XT07"/>
<evidence type="ECO:0000256" key="3">
    <source>
        <dbReference type="ARBA" id="ARBA00022692"/>
    </source>
</evidence>
<dbReference type="Pfam" id="PF04138">
    <property type="entry name" value="GtrA_DPMS_TM"/>
    <property type="match status" value="1"/>
</dbReference>
<sequence length="122" mass="13750">MGFVVDAIVLYALLACSLNYFVGRLVSFFCAAYVTWFINRRFTFAADESRSAFREWANYMAAMSVGGLVNFAAYYTVMSVFTDGKLRPLLAVAAGSIAGMIVNFVSAKMWVFRQQWDRHPNI</sequence>
<dbReference type="Proteomes" id="UP000280434">
    <property type="component" value="Unassembled WGS sequence"/>
</dbReference>
<dbReference type="OrthoDB" id="7926501at2"/>
<dbReference type="PANTHER" id="PTHR38459:SF1">
    <property type="entry name" value="PROPHAGE BACTOPRENOL-LINKED GLUCOSE TRANSLOCASE HOMOLOG"/>
    <property type="match status" value="1"/>
</dbReference>
<evidence type="ECO:0000259" key="7">
    <source>
        <dbReference type="Pfam" id="PF04138"/>
    </source>
</evidence>